<feature type="domain" description="Major facilitator superfamily (MFS) profile" evidence="7">
    <location>
        <begin position="1"/>
        <end position="405"/>
    </location>
</feature>
<evidence type="ECO:0000313" key="8">
    <source>
        <dbReference type="EMBL" id="QDT05743.1"/>
    </source>
</evidence>
<keyword evidence="2 6" id="KW-0812">Transmembrane</keyword>
<evidence type="ECO:0000256" key="3">
    <source>
        <dbReference type="ARBA" id="ARBA00022989"/>
    </source>
</evidence>
<feature type="region of interest" description="Disordered" evidence="5">
    <location>
        <begin position="200"/>
        <end position="220"/>
    </location>
</feature>
<dbReference type="Proteomes" id="UP000318538">
    <property type="component" value="Chromosome"/>
</dbReference>
<dbReference type="GO" id="GO:0022857">
    <property type="term" value="F:transmembrane transporter activity"/>
    <property type="evidence" value="ECO:0007669"/>
    <property type="project" value="InterPro"/>
</dbReference>
<reference evidence="8 9" key="1">
    <citation type="submission" date="2019-02" db="EMBL/GenBank/DDBJ databases">
        <title>Deep-cultivation of Planctomycetes and their phenomic and genomic characterization uncovers novel biology.</title>
        <authorList>
            <person name="Wiegand S."/>
            <person name="Jogler M."/>
            <person name="Boedeker C."/>
            <person name="Pinto D."/>
            <person name="Vollmers J."/>
            <person name="Rivas-Marin E."/>
            <person name="Kohn T."/>
            <person name="Peeters S.H."/>
            <person name="Heuer A."/>
            <person name="Rast P."/>
            <person name="Oberbeckmann S."/>
            <person name="Bunk B."/>
            <person name="Jeske O."/>
            <person name="Meyerdierks A."/>
            <person name="Storesund J.E."/>
            <person name="Kallscheuer N."/>
            <person name="Luecker S."/>
            <person name="Lage O.M."/>
            <person name="Pohl T."/>
            <person name="Merkel B.J."/>
            <person name="Hornburger P."/>
            <person name="Mueller R.-W."/>
            <person name="Bruemmer F."/>
            <person name="Labrenz M."/>
            <person name="Spormann A.M."/>
            <person name="Op den Camp H."/>
            <person name="Overmann J."/>
            <person name="Amann R."/>
            <person name="Jetten M.S.M."/>
            <person name="Mascher T."/>
            <person name="Medema M.H."/>
            <person name="Devos D.P."/>
            <person name="Kaster A.-K."/>
            <person name="Ovreas L."/>
            <person name="Rohde M."/>
            <person name="Galperin M.Y."/>
            <person name="Jogler C."/>
        </authorList>
    </citation>
    <scope>NUCLEOTIDE SEQUENCE [LARGE SCALE GENOMIC DNA]</scope>
    <source>
        <strain evidence="8 9">K22_7</strain>
    </source>
</reference>
<dbReference type="SUPFAM" id="SSF103473">
    <property type="entry name" value="MFS general substrate transporter"/>
    <property type="match status" value="1"/>
</dbReference>
<name>A0A517NF34_9BACT</name>
<dbReference type="InterPro" id="IPR036259">
    <property type="entry name" value="MFS_trans_sf"/>
</dbReference>
<dbReference type="PANTHER" id="PTHR23514">
    <property type="entry name" value="BYPASS OF STOP CODON PROTEIN 6"/>
    <property type="match status" value="1"/>
</dbReference>
<dbReference type="EMBL" id="CP036525">
    <property type="protein sequence ID" value="QDT05743.1"/>
    <property type="molecule type" value="Genomic_DNA"/>
</dbReference>
<evidence type="ECO:0000256" key="5">
    <source>
        <dbReference type="SAM" id="MobiDB-lite"/>
    </source>
</evidence>
<dbReference type="PANTHER" id="PTHR23514:SF13">
    <property type="entry name" value="INNER MEMBRANE PROTEIN YBJJ"/>
    <property type="match status" value="1"/>
</dbReference>
<evidence type="ECO:0000313" key="9">
    <source>
        <dbReference type="Proteomes" id="UP000318538"/>
    </source>
</evidence>
<evidence type="ECO:0000256" key="4">
    <source>
        <dbReference type="ARBA" id="ARBA00023136"/>
    </source>
</evidence>
<dbReference type="InterPro" id="IPR051788">
    <property type="entry name" value="MFS_Transporter"/>
</dbReference>
<dbReference type="AlphaFoldDB" id="A0A517NF34"/>
<evidence type="ECO:0000256" key="6">
    <source>
        <dbReference type="SAM" id="Phobius"/>
    </source>
</evidence>
<dbReference type="Pfam" id="PF07690">
    <property type="entry name" value="MFS_1"/>
    <property type="match status" value="1"/>
</dbReference>
<evidence type="ECO:0000256" key="1">
    <source>
        <dbReference type="ARBA" id="ARBA00004141"/>
    </source>
</evidence>
<organism evidence="8 9">
    <name type="scientific">Rubripirellula lacrimiformis</name>
    <dbReference type="NCBI Taxonomy" id="1930273"/>
    <lineage>
        <taxon>Bacteria</taxon>
        <taxon>Pseudomonadati</taxon>
        <taxon>Planctomycetota</taxon>
        <taxon>Planctomycetia</taxon>
        <taxon>Pirellulales</taxon>
        <taxon>Pirellulaceae</taxon>
        <taxon>Rubripirellula</taxon>
    </lineage>
</organism>
<keyword evidence="9" id="KW-1185">Reference proteome</keyword>
<feature type="transmembrane region" description="Helical" evidence="6">
    <location>
        <begin position="147"/>
        <end position="166"/>
    </location>
</feature>
<feature type="transmembrane region" description="Helical" evidence="6">
    <location>
        <begin position="83"/>
        <end position="102"/>
    </location>
</feature>
<dbReference type="CDD" id="cd17393">
    <property type="entry name" value="MFS_MosC_like"/>
    <property type="match status" value="1"/>
</dbReference>
<proteinExistence type="predicted"/>
<dbReference type="OrthoDB" id="9809599at2"/>
<protein>
    <submittedName>
        <fullName evidence="8">Inner membrane protein YbjJ</fullName>
    </submittedName>
</protein>
<comment type="subcellular location">
    <subcellularLocation>
        <location evidence="1">Membrane</location>
        <topology evidence="1">Multi-pass membrane protein</topology>
    </subcellularLocation>
</comment>
<gene>
    <name evidence="8" type="primary">ybjJ_2</name>
    <name evidence="8" type="ORF">K227x_41460</name>
</gene>
<dbReference type="RefSeq" id="WP_145172020.1">
    <property type="nucleotide sequence ID" value="NZ_CP036525.1"/>
</dbReference>
<dbReference type="GO" id="GO:0016020">
    <property type="term" value="C:membrane"/>
    <property type="evidence" value="ECO:0007669"/>
    <property type="project" value="UniProtKB-SubCell"/>
</dbReference>
<keyword evidence="3 6" id="KW-1133">Transmembrane helix</keyword>
<evidence type="ECO:0000259" key="7">
    <source>
        <dbReference type="PROSITE" id="PS50850"/>
    </source>
</evidence>
<accession>A0A517NF34</accession>
<feature type="transmembrane region" description="Helical" evidence="6">
    <location>
        <begin position="353"/>
        <end position="374"/>
    </location>
</feature>
<sequence length="457" mass="47852">MDQTLFQRVTVATSGDGELIGIRGLFCLNGFLIANWATRIPAVRSQFGLSEGGLGIALMLIAVGAVVSMPLAGWLCERRSSRSIALFSTIGYLVGLPLIAWMPNLATLAMALLAFGTAHGMLDVAMNVQAVAVEKRLARPINSSIHAWWSIGGLCGAVAGSLITLAGTEMRWHFAIVSTCLAVAAWPVFRRLKDSVPVDSSNAMHASDRDNPAPFAPSKPSRMDRFAARRMILVLGAIAFCVMAGEGAMADWSAVLLRQNLGVGEGVAALGFAAFAIAMAAGRLVGDGLSTRMGARNQVRLCAVVALAGVLVVITSAHAAIAMIGFALIGAGFATVVPVVFTACGTIKAISPSAALSSVSTIGYFGFLTGPPIIGFLAEWVGLRVALSSLVLTTTTILLLASKLRNRDDSESPLPIEPRANESNDLVGIQHQLACKSTDNFALADAAELLRHRTEQA</sequence>
<feature type="transmembrane region" description="Helical" evidence="6">
    <location>
        <begin position="54"/>
        <end position="76"/>
    </location>
</feature>
<feature type="transmembrane region" description="Helical" evidence="6">
    <location>
        <begin position="380"/>
        <end position="401"/>
    </location>
</feature>
<dbReference type="InterPro" id="IPR011701">
    <property type="entry name" value="MFS"/>
</dbReference>
<feature type="transmembrane region" description="Helical" evidence="6">
    <location>
        <begin position="267"/>
        <end position="286"/>
    </location>
</feature>
<evidence type="ECO:0000256" key="2">
    <source>
        <dbReference type="ARBA" id="ARBA00022692"/>
    </source>
</evidence>
<keyword evidence="4 6" id="KW-0472">Membrane</keyword>
<dbReference type="Gene3D" id="1.20.1250.20">
    <property type="entry name" value="MFS general substrate transporter like domains"/>
    <property type="match status" value="2"/>
</dbReference>
<feature type="transmembrane region" description="Helical" evidence="6">
    <location>
        <begin position="108"/>
        <end position="126"/>
    </location>
</feature>
<feature type="transmembrane region" description="Helical" evidence="6">
    <location>
        <begin position="232"/>
        <end position="255"/>
    </location>
</feature>
<dbReference type="PROSITE" id="PS50850">
    <property type="entry name" value="MFS"/>
    <property type="match status" value="1"/>
</dbReference>
<feature type="transmembrane region" description="Helical" evidence="6">
    <location>
        <begin position="298"/>
        <end position="314"/>
    </location>
</feature>
<dbReference type="KEGG" id="rlc:K227x_41460"/>
<feature type="transmembrane region" description="Helical" evidence="6">
    <location>
        <begin position="320"/>
        <end position="341"/>
    </location>
</feature>
<dbReference type="InterPro" id="IPR020846">
    <property type="entry name" value="MFS_dom"/>
</dbReference>
<feature type="transmembrane region" description="Helical" evidence="6">
    <location>
        <begin position="172"/>
        <end position="189"/>
    </location>
</feature>